<gene>
    <name evidence="2" type="ORF">R1flu_010590</name>
</gene>
<dbReference type="Gene3D" id="3.30.420.110">
    <property type="entry name" value="MutS, connector domain"/>
    <property type="match status" value="1"/>
</dbReference>
<feature type="region of interest" description="Disordered" evidence="1">
    <location>
        <begin position="32"/>
        <end position="65"/>
    </location>
</feature>
<evidence type="ECO:0000313" key="2">
    <source>
        <dbReference type="EMBL" id="KAL2643003.1"/>
    </source>
</evidence>
<comment type="caution">
    <text evidence="2">The sequence shown here is derived from an EMBL/GenBank/DDBJ whole genome shotgun (WGS) entry which is preliminary data.</text>
</comment>
<evidence type="ECO:0000313" key="3">
    <source>
        <dbReference type="Proteomes" id="UP001605036"/>
    </source>
</evidence>
<evidence type="ECO:0008006" key="4">
    <source>
        <dbReference type="Google" id="ProtNLM"/>
    </source>
</evidence>
<proteinExistence type="predicted"/>
<dbReference type="InterPro" id="IPR036678">
    <property type="entry name" value="MutS_con_dom_sf"/>
</dbReference>
<organism evidence="2 3">
    <name type="scientific">Riccia fluitans</name>
    <dbReference type="NCBI Taxonomy" id="41844"/>
    <lineage>
        <taxon>Eukaryota</taxon>
        <taxon>Viridiplantae</taxon>
        <taxon>Streptophyta</taxon>
        <taxon>Embryophyta</taxon>
        <taxon>Marchantiophyta</taxon>
        <taxon>Marchantiopsida</taxon>
        <taxon>Marchantiidae</taxon>
        <taxon>Marchantiales</taxon>
        <taxon>Ricciaceae</taxon>
        <taxon>Riccia</taxon>
    </lineage>
</organism>
<keyword evidence="3" id="KW-1185">Reference proteome</keyword>
<reference evidence="2 3" key="1">
    <citation type="submission" date="2024-09" db="EMBL/GenBank/DDBJ databases">
        <title>Chromosome-scale assembly of Riccia fluitans.</title>
        <authorList>
            <person name="Paukszto L."/>
            <person name="Sawicki J."/>
            <person name="Karawczyk K."/>
            <person name="Piernik-Szablinska J."/>
            <person name="Szczecinska M."/>
            <person name="Mazdziarz M."/>
        </authorList>
    </citation>
    <scope>NUCLEOTIDE SEQUENCE [LARGE SCALE GENOMIC DNA]</scope>
    <source>
        <strain evidence="2">Rf_01</strain>
        <tissue evidence="2">Aerial parts of the thallus</tissue>
    </source>
</reference>
<accession>A0ABD1Z5D9</accession>
<dbReference type="EMBL" id="JBHFFA010000002">
    <property type="protein sequence ID" value="KAL2643003.1"/>
    <property type="molecule type" value="Genomic_DNA"/>
</dbReference>
<protein>
    <recommendedName>
        <fullName evidence="4">MutS-like protein</fullName>
    </recommendedName>
</protein>
<evidence type="ECO:0000256" key="1">
    <source>
        <dbReference type="SAM" id="MobiDB-lite"/>
    </source>
</evidence>
<name>A0ABD1Z5D9_9MARC</name>
<dbReference type="AlphaFoldDB" id="A0ABD1Z5D9"/>
<dbReference type="SUPFAM" id="SSF53150">
    <property type="entry name" value="DNA repair protein MutS, domain II"/>
    <property type="match status" value="1"/>
</dbReference>
<feature type="compositionally biased region" description="Basic and acidic residues" evidence="1">
    <location>
        <begin position="35"/>
        <end position="49"/>
    </location>
</feature>
<dbReference type="Proteomes" id="UP001605036">
    <property type="component" value="Unassembled WGS sequence"/>
</dbReference>
<sequence length="243" mass="27915">MPFHKRRVIATSSREFESRNSLRSTACAQWANSSREYHSPSEKAGSDRERKRKTADENGLELEHRDDDSDFPKIYMACLKQGQRLGVAYFDVSTGELFVMEVWEDDCDLPTLQLIKFQVQPAVIYTSTKMDDQFVTALQKRLHEDSEAPHIKLVKSSFFSYQQARHRLAYLKVKGVRSDLNDTERLHALNSMINFGNEMQVRTAGGLLAILQQEMLHDIDGEHGQIESLQELSLYPLSQSLFI</sequence>